<comment type="caution">
    <text evidence="4">The sequence shown here is derived from an EMBL/GenBank/DDBJ whole genome shotgun (WGS) entry which is preliminary data.</text>
</comment>
<reference evidence="4" key="2">
    <citation type="submission" date="2020-09" db="EMBL/GenBank/DDBJ databases">
        <authorList>
            <person name="Sun Q."/>
            <person name="Ohkuma M."/>
        </authorList>
    </citation>
    <scope>NUCLEOTIDE SEQUENCE</scope>
    <source>
        <strain evidence="4">JCM 19831</strain>
    </source>
</reference>
<dbReference type="InterPro" id="IPR036188">
    <property type="entry name" value="FAD/NAD-bd_sf"/>
</dbReference>
<protein>
    <submittedName>
        <fullName evidence="4">3-(3-hydroxyphenyl)propionate hydroxylase</fullName>
    </submittedName>
</protein>
<keyword evidence="1" id="KW-0560">Oxidoreductase</keyword>
<dbReference type="AlphaFoldDB" id="A0A917WJL8"/>
<evidence type="ECO:0000313" key="5">
    <source>
        <dbReference type="Proteomes" id="UP000642070"/>
    </source>
</evidence>
<dbReference type="GO" id="GO:0019622">
    <property type="term" value="P:3-(3-hydroxy)phenylpropionate catabolic process"/>
    <property type="evidence" value="ECO:0007669"/>
    <property type="project" value="TreeGrafter"/>
</dbReference>
<dbReference type="InterPro" id="IPR050631">
    <property type="entry name" value="PheA/TfdB_FAD_monoxygenase"/>
</dbReference>
<feature type="domain" description="FAD-binding" evidence="3">
    <location>
        <begin position="3"/>
        <end position="351"/>
    </location>
</feature>
<keyword evidence="5" id="KW-1185">Reference proteome</keyword>
<dbReference type="GO" id="GO:0008688">
    <property type="term" value="F:3-(3-hydroxyphenyl)propionate hydroxylase activity"/>
    <property type="evidence" value="ECO:0007669"/>
    <property type="project" value="TreeGrafter"/>
</dbReference>
<reference evidence="4" key="1">
    <citation type="journal article" date="2014" name="Int. J. Syst. Evol. Microbiol.">
        <title>Complete genome sequence of Corynebacterium casei LMG S-19264T (=DSM 44701T), isolated from a smear-ripened cheese.</title>
        <authorList>
            <consortium name="US DOE Joint Genome Institute (JGI-PGF)"/>
            <person name="Walter F."/>
            <person name="Albersmeier A."/>
            <person name="Kalinowski J."/>
            <person name="Ruckert C."/>
        </authorList>
    </citation>
    <scope>NUCLEOTIDE SEQUENCE</scope>
    <source>
        <strain evidence="4">JCM 19831</strain>
    </source>
</reference>
<gene>
    <name evidence="4" type="primary">mhpA</name>
    <name evidence="4" type="ORF">GCM10007977_007400</name>
</gene>
<dbReference type="Pfam" id="PF01494">
    <property type="entry name" value="FAD_binding_3"/>
    <property type="match status" value="1"/>
</dbReference>
<accession>A0A917WJL8</accession>
<feature type="region of interest" description="Disordered" evidence="2">
    <location>
        <begin position="402"/>
        <end position="422"/>
    </location>
</feature>
<dbReference type="RefSeq" id="WP_190248243.1">
    <property type="nucleotide sequence ID" value="NZ_BMPI01000003.1"/>
</dbReference>
<evidence type="ECO:0000256" key="1">
    <source>
        <dbReference type="ARBA" id="ARBA00023002"/>
    </source>
</evidence>
<proteinExistence type="predicted"/>
<evidence type="ECO:0000313" key="4">
    <source>
        <dbReference type="EMBL" id="GGM08804.1"/>
    </source>
</evidence>
<organism evidence="4 5">
    <name type="scientific">Dactylosporangium sucinum</name>
    <dbReference type="NCBI Taxonomy" id="1424081"/>
    <lineage>
        <taxon>Bacteria</taxon>
        <taxon>Bacillati</taxon>
        <taxon>Actinomycetota</taxon>
        <taxon>Actinomycetes</taxon>
        <taxon>Micromonosporales</taxon>
        <taxon>Micromonosporaceae</taxon>
        <taxon>Dactylosporangium</taxon>
    </lineage>
</organism>
<dbReference type="Gene3D" id="3.30.70.2450">
    <property type="match status" value="1"/>
</dbReference>
<dbReference type="EMBL" id="BMPI01000003">
    <property type="protein sequence ID" value="GGM08804.1"/>
    <property type="molecule type" value="Genomic_DNA"/>
</dbReference>
<evidence type="ECO:0000256" key="2">
    <source>
        <dbReference type="SAM" id="MobiDB-lite"/>
    </source>
</evidence>
<dbReference type="NCBIfam" id="NF004829">
    <property type="entry name" value="PRK06183.1-3"/>
    <property type="match status" value="1"/>
</dbReference>
<dbReference type="PRINTS" id="PR00420">
    <property type="entry name" value="RNGMNOXGNASE"/>
</dbReference>
<dbReference type="Proteomes" id="UP000642070">
    <property type="component" value="Unassembled WGS sequence"/>
</dbReference>
<dbReference type="PANTHER" id="PTHR43476">
    <property type="entry name" value="3-(3-HYDROXY-PHENYL)PROPIONATE/3-HYDROXYCINNAMIC ACID HYDROXYLASE"/>
    <property type="match status" value="1"/>
</dbReference>
<dbReference type="PANTHER" id="PTHR43476:SF3">
    <property type="entry name" value="FAD-BINDING MONOOXYGENASE"/>
    <property type="match status" value="1"/>
</dbReference>
<dbReference type="InterPro" id="IPR002938">
    <property type="entry name" value="FAD-bd"/>
</dbReference>
<name>A0A917WJL8_9ACTN</name>
<sequence length="509" mass="55370">MDRVVIVGAGPVGVASAILLAQRGIRCLVLDRYEEPYPLPRAVHVDDEVLRILQEIGVADEFLRVSRPGLGLRLLDGRHRVMAEFRRDTATGPHGYPQANMFDQPDLERLLRTRLAELDNVELIGGAEVTGVTWDGAPPGARAQGGEGGSGIEGWGGGAARVRYTVIRSGDVRSVGADVVLGCDGANSTVRGIIGARLEDLRFEERWLVVDGVCDRDLGAWGGVHQVCDPRRAATFMQLGALRYRWEFRLRPGESTVDVDTLLTPWLGTIGVRVVRRAEYTFRARIADRWRAGPVFLLGDAAHQTPPFIGQGLGAGLRDAYNLAWKLADGDPRLLATYEAERKPHARAQIRLAIVAGWAMTGGQDRAAAVRRVVLGAIWRVPGLKGLALRSTSPPLRLARRRGLGRRTRPARRGGLAGQAGLADSGVAGGGRRAGRLAPQPLVVWEGRTVRLDEALGDRWATLFCGRPAVAPVGRAIEVTPELDPSGRLRRWLRGRTVVLRPDRVVHRG</sequence>
<dbReference type="SUPFAM" id="SSF51905">
    <property type="entry name" value="FAD/NAD(P)-binding domain"/>
    <property type="match status" value="1"/>
</dbReference>
<feature type="compositionally biased region" description="Basic residues" evidence="2">
    <location>
        <begin position="402"/>
        <end position="412"/>
    </location>
</feature>
<dbReference type="Gene3D" id="3.50.50.60">
    <property type="entry name" value="FAD/NAD(P)-binding domain"/>
    <property type="match status" value="1"/>
</dbReference>
<evidence type="ECO:0000259" key="3">
    <source>
        <dbReference type="Pfam" id="PF01494"/>
    </source>
</evidence>
<dbReference type="GO" id="GO:0071949">
    <property type="term" value="F:FAD binding"/>
    <property type="evidence" value="ECO:0007669"/>
    <property type="project" value="InterPro"/>
</dbReference>